<evidence type="ECO:0000313" key="2">
    <source>
        <dbReference type="EMBL" id="RXW25187.1"/>
    </source>
</evidence>
<gene>
    <name evidence="2" type="ORF">EST38_g651</name>
</gene>
<sequence length="45" mass="4547">MEFDSKAGSSTPKPKSILQSSATNTSQPVAGAIVAAPVAQPTIDF</sequence>
<name>A0A4Q2DXG1_9AGAR</name>
<dbReference type="EMBL" id="SDEE01000008">
    <property type="protein sequence ID" value="RXW25187.1"/>
    <property type="molecule type" value="Genomic_DNA"/>
</dbReference>
<reference evidence="2 3" key="1">
    <citation type="submission" date="2019-01" db="EMBL/GenBank/DDBJ databases">
        <title>Draft genome sequence of Psathyrella aberdarensis IHI B618.</title>
        <authorList>
            <person name="Buettner E."/>
            <person name="Kellner H."/>
        </authorList>
    </citation>
    <scope>NUCLEOTIDE SEQUENCE [LARGE SCALE GENOMIC DNA]</scope>
    <source>
        <strain evidence="2 3">IHI B618</strain>
    </source>
</reference>
<keyword evidence="3" id="KW-1185">Reference proteome</keyword>
<feature type="region of interest" description="Disordered" evidence="1">
    <location>
        <begin position="1"/>
        <end position="29"/>
    </location>
</feature>
<comment type="caution">
    <text evidence="2">The sequence shown here is derived from an EMBL/GenBank/DDBJ whole genome shotgun (WGS) entry which is preliminary data.</text>
</comment>
<proteinExistence type="predicted"/>
<organism evidence="2 3">
    <name type="scientific">Candolleomyces aberdarensis</name>
    <dbReference type="NCBI Taxonomy" id="2316362"/>
    <lineage>
        <taxon>Eukaryota</taxon>
        <taxon>Fungi</taxon>
        <taxon>Dikarya</taxon>
        <taxon>Basidiomycota</taxon>
        <taxon>Agaricomycotina</taxon>
        <taxon>Agaricomycetes</taxon>
        <taxon>Agaricomycetidae</taxon>
        <taxon>Agaricales</taxon>
        <taxon>Agaricineae</taxon>
        <taxon>Psathyrellaceae</taxon>
        <taxon>Candolleomyces</taxon>
    </lineage>
</organism>
<dbReference type="Proteomes" id="UP000290288">
    <property type="component" value="Unassembled WGS sequence"/>
</dbReference>
<evidence type="ECO:0000313" key="3">
    <source>
        <dbReference type="Proteomes" id="UP000290288"/>
    </source>
</evidence>
<accession>A0A4Q2DXG1</accession>
<dbReference type="AlphaFoldDB" id="A0A4Q2DXG1"/>
<evidence type="ECO:0000256" key="1">
    <source>
        <dbReference type="SAM" id="MobiDB-lite"/>
    </source>
</evidence>
<protein>
    <submittedName>
        <fullName evidence="2">Uncharacterized protein</fullName>
    </submittedName>
</protein>
<feature type="compositionally biased region" description="Polar residues" evidence="1">
    <location>
        <begin position="7"/>
        <end position="27"/>
    </location>
</feature>